<reference evidence="3 4" key="1">
    <citation type="submission" date="2016-10" db="EMBL/GenBank/DDBJ databases">
        <authorList>
            <person name="Varghese N."/>
            <person name="Submissions S."/>
        </authorList>
    </citation>
    <scope>NUCLEOTIDE SEQUENCE [LARGE SCALE GENOMIC DNA]</scope>
    <source>
        <strain evidence="3 4">DSM 25353</strain>
    </source>
</reference>
<dbReference type="SUPFAM" id="SSF54637">
    <property type="entry name" value="Thioesterase/thiol ester dehydrase-isomerase"/>
    <property type="match status" value="1"/>
</dbReference>
<dbReference type="NCBIfam" id="TIGR00051">
    <property type="entry name" value="YbgC/FadM family acyl-CoA thioesterase"/>
    <property type="match status" value="1"/>
</dbReference>
<keyword evidence="2 3" id="KW-0378">Hydrolase</keyword>
<evidence type="ECO:0000313" key="4">
    <source>
        <dbReference type="Proteomes" id="UP000198711"/>
    </source>
</evidence>
<sequence>MYEHISQVRVRYAETDQMDIVYYGNYAQYFEVGRTESIRDLGFTYKEMEAMGVRMPVVELKARYLRPAHYDDLITIKTILKELPQGHSITFFNEVYNEKNKLLTTGEVTLYFISIETGKRTVIPHELRSKLAVYFPEEGLIL</sequence>
<protein>
    <submittedName>
        <fullName evidence="3">Acyl-CoA thioester hydrolase</fullName>
    </submittedName>
</protein>
<dbReference type="RefSeq" id="WP_092725490.1">
    <property type="nucleotide sequence ID" value="NZ_FNNO01000013.1"/>
</dbReference>
<evidence type="ECO:0000313" key="3">
    <source>
        <dbReference type="EMBL" id="SDX33203.1"/>
    </source>
</evidence>
<dbReference type="InterPro" id="IPR029069">
    <property type="entry name" value="HotDog_dom_sf"/>
</dbReference>
<dbReference type="PIRSF" id="PIRSF003230">
    <property type="entry name" value="YbgC"/>
    <property type="match status" value="1"/>
</dbReference>
<dbReference type="InterPro" id="IPR050563">
    <property type="entry name" value="4-hydroxybenzoyl-CoA_TE"/>
</dbReference>
<dbReference type="Pfam" id="PF13279">
    <property type="entry name" value="4HBT_2"/>
    <property type="match status" value="1"/>
</dbReference>
<organism evidence="3 4">
    <name type="scientific">Hydrobacter penzbergensis</name>
    <dbReference type="NCBI Taxonomy" id="1235997"/>
    <lineage>
        <taxon>Bacteria</taxon>
        <taxon>Pseudomonadati</taxon>
        <taxon>Bacteroidota</taxon>
        <taxon>Chitinophagia</taxon>
        <taxon>Chitinophagales</taxon>
        <taxon>Chitinophagaceae</taxon>
        <taxon>Hydrobacter</taxon>
    </lineage>
</organism>
<dbReference type="PANTHER" id="PTHR31793">
    <property type="entry name" value="4-HYDROXYBENZOYL-COA THIOESTERASE FAMILY MEMBER"/>
    <property type="match status" value="1"/>
</dbReference>
<dbReference type="PANTHER" id="PTHR31793:SF27">
    <property type="entry name" value="NOVEL THIOESTERASE SUPERFAMILY DOMAIN AND SAPOSIN A-TYPE DOMAIN CONTAINING PROTEIN (0610012H03RIK)"/>
    <property type="match status" value="1"/>
</dbReference>
<keyword evidence="4" id="KW-1185">Reference proteome</keyword>
<dbReference type="InterPro" id="IPR006684">
    <property type="entry name" value="YbgC/YbaW"/>
</dbReference>
<evidence type="ECO:0000256" key="1">
    <source>
        <dbReference type="ARBA" id="ARBA00005953"/>
    </source>
</evidence>
<dbReference type="GO" id="GO:0047617">
    <property type="term" value="F:fatty acyl-CoA hydrolase activity"/>
    <property type="evidence" value="ECO:0007669"/>
    <property type="project" value="TreeGrafter"/>
</dbReference>
<gene>
    <name evidence="3" type="ORF">SAMN05444410_11388</name>
</gene>
<accession>A0A8X8LEQ0</accession>
<evidence type="ECO:0000256" key="2">
    <source>
        <dbReference type="ARBA" id="ARBA00022801"/>
    </source>
</evidence>
<dbReference type="AlphaFoldDB" id="A0A8X8LEQ0"/>
<dbReference type="EMBL" id="FNNO01000013">
    <property type="protein sequence ID" value="SDX33203.1"/>
    <property type="molecule type" value="Genomic_DNA"/>
</dbReference>
<comment type="caution">
    <text evidence="3">The sequence shown here is derived from an EMBL/GenBank/DDBJ whole genome shotgun (WGS) entry which is preliminary data.</text>
</comment>
<proteinExistence type="inferred from homology"/>
<dbReference type="Proteomes" id="UP000198711">
    <property type="component" value="Unassembled WGS sequence"/>
</dbReference>
<dbReference type="CDD" id="cd00586">
    <property type="entry name" value="4HBT"/>
    <property type="match status" value="1"/>
</dbReference>
<name>A0A8X8LEQ0_9BACT</name>
<comment type="similarity">
    <text evidence="1">Belongs to the 4-hydroxybenzoyl-CoA thioesterase family.</text>
</comment>
<dbReference type="Gene3D" id="3.10.129.10">
    <property type="entry name" value="Hotdog Thioesterase"/>
    <property type="match status" value="1"/>
</dbReference>